<evidence type="ECO:0000313" key="2">
    <source>
        <dbReference type="Proteomes" id="UP000583556"/>
    </source>
</evidence>
<comment type="caution">
    <text evidence="1">The sequence shown here is derived from an EMBL/GenBank/DDBJ whole genome shotgun (WGS) entry which is preliminary data.</text>
</comment>
<keyword evidence="2" id="KW-1185">Reference proteome</keyword>
<protein>
    <submittedName>
        <fullName evidence="1">Uncharacterized protein</fullName>
    </submittedName>
</protein>
<proteinExistence type="predicted"/>
<reference evidence="1 2" key="1">
    <citation type="submission" date="2020-04" db="EMBL/GenBank/DDBJ databases">
        <title>Novosphingobium sp. TW-4 isolated from soil.</title>
        <authorList>
            <person name="Dahal R.H."/>
            <person name="Chaudhary D.K."/>
        </authorList>
    </citation>
    <scope>NUCLEOTIDE SEQUENCE [LARGE SCALE GENOMIC DNA]</scope>
    <source>
        <strain evidence="1 2">TW-4</strain>
    </source>
</reference>
<gene>
    <name evidence="1" type="ORF">HHL27_20305</name>
</gene>
<organism evidence="1 2">
    <name type="scientific">Novosphingobium olei</name>
    <dbReference type="NCBI Taxonomy" id="2728851"/>
    <lineage>
        <taxon>Bacteria</taxon>
        <taxon>Pseudomonadati</taxon>
        <taxon>Pseudomonadota</taxon>
        <taxon>Alphaproteobacteria</taxon>
        <taxon>Sphingomonadales</taxon>
        <taxon>Sphingomonadaceae</taxon>
        <taxon>Novosphingobium</taxon>
    </lineage>
</organism>
<accession>A0A7Y0BUB0</accession>
<dbReference type="EMBL" id="JABBGM010000015">
    <property type="protein sequence ID" value="NML96016.1"/>
    <property type="molecule type" value="Genomic_DNA"/>
</dbReference>
<dbReference type="Proteomes" id="UP000583556">
    <property type="component" value="Unassembled WGS sequence"/>
</dbReference>
<sequence length="109" mass="11630">MFAFTDFSEIATVSHSIAATNPAIVNRLRKQAARFTPNEIAACLAGAIANATDAAHARAWEEAEHGEASPDAIVDDEYYHDLAAAWALVATEHQLSSLEGWLGGDSPLH</sequence>
<name>A0A7Y0BUB0_9SPHN</name>
<evidence type="ECO:0000313" key="1">
    <source>
        <dbReference type="EMBL" id="NML96016.1"/>
    </source>
</evidence>
<dbReference type="RefSeq" id="WP_169495218.1">
    <property type="nucleotide sequence ID" value="NZ_JABBGM010000015.1"/>
</dbReference>
<dbReference type="AlphaFoldDB" id="A0A7Y0BUB0"/>